<keyword evidence="5 6" id="KW-0472">Membrane</keyword>
<dbReference type="EMBL" id="DUZY01000001">
    <property type="protein sequence ID" value="DAD19968.1"/>
    <property type="molecule type" value="Genomic_DNA"/>
</dbReference>
<evidence type="ECO:0000256" key="2">
    <source>
        <dbReference type="ARBA" id="ARBA00006070"/>
    </source>
</evidence>
<comment type="caution">
    <text evidence="7">The sequence shown here is derived from an EMBL/GenBank/DDBJ whole genome shotgun (WGS) entry which is preliminary data.</text>
</comment>
<evidence type="ECO:0000256" key="3">
    <source>
        <dbReference type="ARBA" id="ARBA00022692"/>
    </source>
</evidence>
<keyword evidence="3 6" id="KW-0812">Transmembrane</keyword>
<keyword evidence="8" id="KW-1185">Reference proteome</keyword>
<dbReference type="PANTHER" id="PTHR10743:SF28">
    <property type="entry name" value="PROTEIN RER1C"/>
    <property type="match status" value="1"/>
</dbReference>
<dbReference type="AlphaFoldDB" id="A0A822XR63"/>
<feature type="transmembrane region" description="Helical" evidence="6">
    <location>
        <begin position="21"/>
        <end position="49"/>
    </location>
</feature>
<comment type="similarity">
    <text evidence="2">Belongs to the RER1 family.</text>
</comment>
<keyword evidence="4 6" id="KW-1133">Transmembrane helix</keyword>
<reference evidence="7 8" key="1">
    <citation type="journal article" date="2020" name="Mol. Biol. Evol.">
        <title>Distinct Expression and Methylation Patterns for Genes with Different Fates following a Single Whole-Genome Duplication in Flowering Plants.</title>
        <authorList>
            <person name="Shi T."/>
            <person name="Rahmani R.S."/>
            <person name="Gugger P.F."/>
            <person name="Wang M."/>
            <person name="Li H."/>
            <person name="Zhang Y."/>
            <person name="Li Z."/>
            <person name="Wang Q."/>
            <person name="Van de Peer Y."/>
            <person name="Marchal K."/>
            <person name="Chen J."/>
        </authorList>
    </citation>
    <scope>NUCLEOTIDE SEQUENCE [LARGE SCALE GENOMIC DNA]</scope>
    <source>
        <tissue evidence="7">Leaf</tissue>
    </source>
</reference>
<dbReference type="GO" id="GO:0005737">
    <property type="term" value="C:cytoplasm"/>
    <property type="evidence" value="ECO:0007669"/>
    <property type="project" value="UniProtKB-ARBA"/>
</dbReference>
<dbReference type="InterPro" id="IPR004932">
    <property type="entry name" value="Rer1"/>
</dbReference>
<evidence type="ECO:0000256" key="1">
    <source>
        <dbReference type="ARBA" id="ARBA00004141"/>
    </source>
</evidence>
<name>A0A822XR63_NELNU</name>
<evidence type="ECO:0000313" key="7">
    <source>
        <dbReference type="EMBL" id="DAD19968.1"/>
    </source>
</evidence>
<evidence type="ECO:0000256" key="5">
    <source>
        <dbReference type="ARBA" id="ARBA00023136"/>
    </source>
</evidence>
<proteinExistence type="inferred from homology"/>
<dbReference type="Proteomes" id="UP000607653">
    <property type="component" value="Unassembled WGS sequence"/>
</dbReference>
<dbReference type="PANTHER" id="PTHR10743">
    <property type="entry name" value="PROTEIN RER1"/>
    <property type="match status" value="1"/>
</dbReference>
<accession>A0A822XR63</accession>
<dbReference type="Pfam" id="PF03248">
    <property type="entry name" value="Rer1"/>
    <property type="match status" value="1"/>
</dbReference>
<evidence type="ECO:0000313" key="8">
    <source>
        <dbReference type="Proteomes" id="UP000607653"/>
    </source>
</evidence>
<comment type="subcellular location">
    <subcellularLocation>
        <location evidence="1">Membrane</location>
        <topology evidence="1">Multi-pass membrane protein</topology>
    </subcellularLocation>
</comment>
<organism evidence="7 8">
    <name type="scientific">Nelumbo nucifera</name>
    <name type="common">Sacred lotus</name>
    <dbReference type="NCBI Taxonomy" id="4432"/>
    <lineage>
        <taxon>Eukaryota</taxon>
        <taxon>Viridiplantae</taxon>
        <taxon>Streptophyta</taxon>
        <taxon>Embryophyta</taxon>
        <taxon>Tracheophyta</taxon>
        <taxon>Spermatophyta</taxon>
        <taxon>Magnoliopsida</taxon>
        <taxon>Proteales</taxon>
        <taxon>Nelumbonaceae</taxon>
        <taxon>Nelumbo</taxon>
    </lineage>
</organism>
<protein>
    <submittedName>
        <fullName evidence="7">Uncharacterized protein</fullName>
    </submittedName>
</protein>
<gene>
    <name evidence="7" type="ORF">HUJ06_021431</name>
</gene>
<dbReference type="GO" id="GO:0016020">
    <property type="term" value="C:membrane"/>
    <property type="evidence" value="ECO:0007669"/>
    <property type="project" value="UniProtKB-SubCell"/>
</dbReference>
<evidence type="ECO:0000256" key="6">
    <source>
        <dbReference type="SAM" id="Phobius"/>
    </source>
</evidence>
<evidence type="ECO:0000256" key="4">
    <source>
        <dbReference type="ARBA" id="ARBA00022989"/>
    </source>
</evidence>
<sequence>MRERERKRVWKGEGSVVALPLHRLFSVLLTIVTIYVICVYLIQGFYIVYLVCARYLHPQSIHHLPLPTCWLEDSRARRGATLPTRGSESCDDFRLFVHRLPEFKCLVVRLNCFHLTIRERKSTKLFRDLRKEEEGFRWGLFQLRKWFLVSTTGLFSPIMALSVKSLDIINTEVISSSRSQQIFVAVVDDARKLS</sequence>